<evidence type="ECO:0000313" key="3">
    <source>
        <dbReference type="EMBL" id="NMP23853.1"/>
    </source>
</evidence>
<feature type="domain" description="Tetrapyrrole methylase" evidence="1">
    <location>
        <begin position="4"/>
        <end position="110"/>
    </location>
</feature>
<dbReference type="Gene3D" id="3.40.50.10090">
    <property type="match status" value="2"/>
</dbReference>
<organism evidence="3 4">
    <name type="scientific">Sulfobacillus harzensis</name>
    <dbReference type="NCBI Taxonomy" id="2729629"/>
    <lineage>
        <taxon>Bacteria</taxon>
        <taxon>Bacillati</taxon>
        <taxon>Bacillota</taxon>
        <taxon>Clostridia</taxon>
        <taxon>Eubacteriales</taxon>
        <taxon>Clostridiales Family XVII. Incertae Sedis</taxon>
        <taxon>Sulfobacillus</taxon>
    </lineage>
</organism>
<dbReference type="RefSeq" id="WP_169101472.1">
    <property type="nucleotide sequence ID" value="NZ_JABBVZ010000069.1"/>
</dbReference>
<dbReference type="Gene3D" id="3.40.1010.10">
    <property type="entry name" value="Cobalt-precorrin-4 Transmethylase, Domain 1"/>
    <property type="match status" value="1"/>
</dbReference>
<sequence>MQVLTIVGGGPGNPELLTQAAETALDRAEIIYVGSGALSALDGHADWLRRVRSEEDLAEEFRLDGIQAAWLVPGTPSLCPAVKHFLEKLDPTEWQHVSVVSGIPEAISMLDEEGWMIPAQGAALTDGSGRELLVWRNHRWSGMLANARIAWRQKKPLAGRKLAVLRSGAKSRRMVRWLEEWGAEVILCPVSRLVDPPSWESCDRVIERVERFDWVIFTSGEAVERWFERMRSTGQDVRQLRAKIAVVGPETAVRVRERGLVPELMPESEYSQEGLAQAFSAVPVRGSVVLFPGGQKNRTFLGDYLRGRGALVEELLIYENQPAPLEVAFYQALKGGSLDGILFTASSQVEYLIDQLKAEDRRHLARVASFSIGPLTSRTLMHYGLEAKAEASEPSLRLLAECVKSYFVKENDNHVSH</sequence>
<dbReference type="InterPro" id="IPR039793">
    <property type="entry name" value="UROS/Hem4"/>
</dbReference>
<dbReference type="Proteomes" id="UP000533476">
    <property type="component" value="Unassembled WGS sequence"/>
</dbReference>
<dbReference type="CDD" id="cd06578">
    <property type="entry name" value="HemD"/>
    <property type="match status" value="1"/>
</dbReference>
<dbReference type="InterPro" id="IPR014777">
    <property type="entry name" value="4pyrrole_Mease_sub1"/>
</dbReference>
<dbReference type="PANTHER" id="PTHR40082:SF1">
    <property type="entry name" value="BLR5956 PROTEIN"/>
    <property type="match status" value="1"/>
</dbReference>
<dbReference type="GO" id="GO:0008168">
    <property type="term" value="F:methyltransferase activity"/>
    <property type="evidence" value="ECO:0007669"/>
    <property type="project" value="InterPro"/>
</dbReference>
<name>A0A7Y0Q351_9FIRM</name>
<comment type="caution">
    <text evidence="3">The sequence shown here is derived from an EMBL/GenBank/DDBJ whole genome shotgun (WGS) entry which is preliminary data.</text>
</comment>
<proteinExistence type="predicted"/>
<dbReference type="InterPro" id="IPR035996">
    <property type="entry name" value="4pyrrol_Methylase_sf"/>
</dbReference>
<evidence type="ECO:0000259" key="2">
    <source>
        <dbReference type="Pfam" id="PF02602"/>
    </source>
</evidence>
<dbReference type="AlphaFoldDB" id="A0A7Y0Q351"/>
<dbReference type="EMBL" id="JABBVZ010000069">
    <property type="protein sequence ID" value="NMP23853.1"/>
    <property type="molecule type" value="Genomic_DNA"/>
</dbReference>
<dbReference type="GO" id="GO:0006780">
    <property type="term" value="P:uroporphyrinogen III biosynthetic process"/>
    <property type="evidence" value="ECO:0007669"/>
    <property type="project" value="InterPro"/>
</dbReference>
<protein>
    <submittedName>
        <fullName evidence="3">Uroporphyrinogen-III synthase</fullName>
    </submittedName>
</protein>
<evidence type="ECO:0000313" key="4">
    <source>
        <dbReference type="Proteomes" id="UP000533476"/>
    </source>
</evidence>
<dbReference type="SUPFAM" id="SSF69618">
    <property type="entry name" value="HemD-like"/>
    <property type="match status" value="1"/>
</dbReference>
<keyword evidence="4" id="KW-1185">Reference proteome</keyword>
<dbReference type="SUPFAM" id="SSF53790">
    <property type="entry name" value="Tetrapyrrole methylase"/>
    <property type="match status" value="1"/>
</dbReference>
<dbReference type="Pfam" id="PF00590">
    <property type="entry name" value="TP_methylase"/>
    <property type="match status" value="1"/>
</dbReference>
<accession>A0A7Y0Q351</accession>
<dbReference type="PANTHER" id="PTHR40082">
    <property type="entry name" value="BLR5956 PROTEIN"/>
    <property type="match status" value="1"/>
</dbReference>
<dbReference type="GO" id="GO:0004852">
    <property type="term" value="F:uroporphyrinogen-III synthase activity"/>
    <property type="evidence" value="ECO:0007669"/>
    <property type="project" value="InterPro"/>
</dbReference>
<dbReference type="InterPro" id="IPR036108">
    <property type="entry name" value="4pyrrol_syn_uPrphyn_synt_sf"/>
</dbReference>
<gene>
    <name evidence="3" type="ORF">HIJ39_16075</name>
</gene>
<dbReference type="Pfam" id="PF02602">
    <property type="entry name" value="HEM4"/>
    <property type="match status" value="1"/>
</dbReference>
<dbReference type="InterPro" id="IPR003754">
    <property type="entry name" value="4pyrrol_synth_uPrphyn_synth"/>
</dbReference>
<dbReference type="InterPro" id="IPR000878">
    <property type="entry name" value="4pyrrol_Mease"/>
</dbReference>
<reference evidence="3 4" key="1">
    <citation type="submission" date="2020-04" db="EMBL/GenBank/DDBJ databases">
        <authorList>
            <person name="Zhang R."/>
            <person name="Schippers A."/>
        </authorList>
    </citation>
    <scope>NUCLEOTIDE SEQUENCE [LARGE SCALE GENOMIC DNA]</scope>
    <source>
        <strain evidence="3 4">DSM 109850</strain>
    </source>
</reference>
<evidence type="ECO:0000259" key="1">
    <source>
        <dbReference type="Pfam" id="PF00590"/>
    </source>
</evidence>
<feature type="domain" description="Tetrapyrrole biosynthesis uroporphyrinogen III synthase" evidence="2">
    <location>
        <begin position="174"/>
        <end position="396"/>
    </location>
</feature>